<dbReference type="InterPro" id="IPR002912">
    <property type="entry name" value="ACT_dom"/>
</dbReference>
<dbReference type="PANTHER" id="PTHR42938:SF47">
    <property type="entry name" value="HYDROXYPYRUVATE REDUCTASE"/>
    <property type="match status" value="1"/>
</dbReference>
<evidence type="ECO:0000256" key="6">
    <source>
        <dbReference type="ARBA" id="ARBA00048731"/>
    </source>
</evidence>
<dbReference type="EMBL" id="CAFBLZ010000077">
    <property type="protein sequence ID" value="CAB4886909.1"/>
    <property type="molecule type" value="Genomic_DNA"/>
</dbReference>
<gene>
    <name evidence="8" type="ORF">UFOPK3482_00898</name>
</gene>
<dbReference type="InterPro" id="IPR045865">
    <property type="entry name" value="ACT-like_dom_sf"/>
</dbReference>
<dbReference type="PANTHER" id="PTHR42938">
    <property type="entry name" value="FORMATE DEHYDROGENASE 1"/>
    <property type="match status" value="1"/>
</dbReference>
<dbReference type="InterPro" id="IPR006139">
    <property type="entry name" value="D-isomer_2_OHA_DH_cat_dom"/>
</dbReference>
<dbReference type="Pfam" id="PF00389">
    <property type="entry name" value="2-Hacid_dh"/>
    <property type="match status" value="1"/>
</dbReference>
<dbReference type="Pfam" id="PF02826">
    <property type="entry name" value="2-Hacid_dh_C"/>
    <property type="match status" value="1"/>
</dbReference>
<protein>
    <recommendedName>
        <fullName evidence="3">phosphoglycerate dehydrogenase</fullName>
        <ecNumber evidence="3">1.1.1.95</ecNumber>
    </recommendedName>
</protein>
<dbReference type="Pfam" id="PF01842">
    <property type="entry name" value="ACT"/>
    <property type="match status" value="1"/>
</dbReference>
<dbReference type="SUPFAM" id="SSF52283">
    <property type="entry name" value="Formate/glycerate dehydrogenase catalytic domain-like"/>
    <property type="match status" value="1"/>
</dbReference>
<keyword evidence="4" id="KW-0560">Oxidoreductase</keyword>
<dbReference type="GO" id="GO:0051287">
    <property type="term" value="F:NAD binding"/>
    <property type="evidence" value="ECO:0007669"/>
    <property type="project" value="InterPro"/>
</dbReference>
<sequence>MITKKEVLRVAKPVVLIAEELSAATLDALGPDFEVRNCDGANRAELLEALGKGVDAVLIRSATKMDAEAIAAAKGLKVIARAGVGLDNVDIPAATAAGVMVVNAPTSNIVSAAELAISLLLASARFISPAHAALRNGKWARSKYTGAELFEKTLGIVGFGRIGQLVAHRMQAFGMNVIAYDPYLQPARAAQLGVELVELDDLLKRSDFITIHLPKTKETANLIGVEALKKVKKEVRIINAARGGVLDEAALYDAITEGRVAGAGLDVYVTEPCTDSPLFQLDQVVATPHLGASTDEAQERAGIAVAVSVRKALAGELVPDAVNVKGGAIHDEIRPSLPLVEKMAQIATAIAGELPVSMEITVKGDISGHDSSVLAISALKGALLATGGEDVTYVNAPGLAAERGMSSSVTTTADSPEYRSMISLHAALASGHQIRVDGTLMGIKKVEKIIAIDGFDLDLPPTENLLFLRYTDKPGVVGAVGNSLGSANINIAGMQVAREAAGGKALMALTVDSTVSDAVTAAIKKEISADLVRSVSLVG</sequence>
<evidence type="ECO:0000256" key="4">
    <source>
        <dbReference type="ARBA" id="ARBA00023002"/>
    </source>
</evidence>
<name>A0A6J7F3Z4_9ZZZZ</name>
<dbReference type="GO" id="GO:0006564">
    <property type="term" value="P:L-serine biosynthetic process"/>
    <property type="evidence" value="ECO:0007669"/>
    <property type="project" value="InterPro"/>
</dbReference>
<dbReference type="PROSITE" id="PS51671">
    <property type="entry name" value="ACT"/>
    <property type="match status" value="1"/>
</dbReference>
<comment type="pathway">
    <text evidence="1">Amino-acid biosynthesis; L-serine biosynthesis; L-serine from 3-phospho-D-glycerate: step 1/3.</text>
</comment>
<dbReference type="Gene3D" id="3.30.1330.90">
    <property type="entry name" value="D-3-phosphoglycerate dehydrogenase, domain 3"/>
    <property type="match status" value="1"/>
</dbReference>
<evidence type="ECO:0000256" key="1">
    <source>
        <dbReference type="ARBA" id="ARBA00005216"/>
    </source>
</evidence>
<reference evidence="8" key="1">
    <citation type="submission" date="2020-05" db="EMBL/GenBank/DDBJ databases">
        <authorList>
            <person name="Chiriac C."/>
            <person name="Salcher M."/>
            <person name="Ghai R."/>
            <person name="Kavagutti S V."/>
        </authorList>
    </citation>
    <scope>NUCLEOTIDE SEQUENCE</scope>
</reference>
<dbReference type="EC" id="1.1.1.95" evidence="3"/>
<comment type="similarity">
    <text evidence="2">Belongs to the D-isomer specific 2-hydroxyacid dehydrogenase family.</text>
</comment>
<dbReference type="GO" id="GO:0004617">
    <property type="term" value="F:phosphoglycerate dehydrogenase activity"/>
    <property type="evidence" value="ECO:0007669"/>
    <property type="project" value="UniProtKB-EC"/>
</dbReference>
<keyword evidence="5" id="KW-0520">NAD</keyword>
<evidence type="ECO:0000313" key="8">
    <source>
        <dbReference type="EMBL" id="CAB4886909.1"/>
    </source>
</evidence>
<dbReference type="PROSITE" id="PS00065">
    <property type="entry name" value="D_2_HYDROXYACID_DH_1"/>
    <property type="match status" value="1"/>
</dbReference>
<dbReference type="SUPFAM" id="SSF51735">
    <property type="entry name" value="NAD(P)-binding Rossmann-fold domains"/>
    <property type="match status" value="1"/>
</dbReference>
<evidence type="ECO:0000256" key="2">
    <source>
        <dbReference type="ARBA" id="ARBA00005854"/>
    </source>
</evidence>
<dbReference type="InterPro" id="IPR029753">
    <property type="entry name" value="D-isomer_DH_CS"/>
</dbReference>
<dbReference type="CDD" id="cd12173">
    <property type="entry name" value="PGDH_4"/>
    <property type="match status" value="1"/>
</dbReference>
<evidence type="ECO:0000259" key="7">
    <source>
        <dbReference type="PROSITE" id="PS51671"/>
    </source>
</evidence>
<proteinExistence type="inferred from homology"/>
<dbReference type="Gene3D" id="3.40.50.720">
    <property type="entry name" value="NAD(P)-binding Rossmann-like Domain"/>
    <property type="match status" value="2"/>
</dbReference>
<dbReference type="FunFam" id="3.30.70.260:FF:000008">
    <property type="entry name" value="D-3-phosphoglycerate dehydrogenase, chloroplastic"/>
    <property type="match status" value="1"/>
</dbReference>
<dbReference type="InterPro" id="IPR006236">
    <property type="entry name" value="PGDH"/>
</dbReference>
<comment type="catalytic activity">
    <reaction evidence="6">
        <text>(2R)-3-phosphoglycerate + NAD(+) = 3-phosphooxypyruvate + NADH + H(+)</text>
        <dbReference type="Rhea" id="RHEA:12641"/>
        <dbReference type="ChEBI" id="CHEBI:15378"/>
        <dbReference type="ChEBI" id="CHEBI:18110"/>
        <dbReference type="ChEBI" id="CHEBI:57540"/>
        <dbReference type="ChEBI" id="CHEBI:57945"/>
        <dbReference type="ChEBI" id="CHEBI:58272"/>
        <dbReference type="EC" id="1.1.1.95"/>
    </reaction>
</comment>
<dbReference type="InterPro" id="IPR036291">
    <property type="entry name" value="NAD(P)-bd_dom_sf"/>
</dbReference>
<dbReference type="SUPFAM" id="SSF55021">
    <property type="entry name" value="ACT-like"/>
    <property type="match status" value="1"/>
</dbReference>
<dbReference type="FunFam" id="3.40.50.720:FF:000021">
    <property type="entry name" value="D-3-phosphoglycerate dehydrogenase"/>
    <property type="match status" value="1"/>
</dbReference>
<accession>A0A6J7F3Z4</accession>
<dbReference type="AlphaFoldDB" id="A0A6J7F3Z4"/>
<evidence type="ECO:0000256" key="5">
    <source>
        <dbReference type="ARBA" id="ARBA00023027"/>
    </source>
</evidence>
<dbReference type="CDD" id="cd04902">
    <property type="entry name" value="ACT_3PGDH-xct"/>
    <property type="match status" value="1"/>
</dbReference>
<dbReference type="Gene3D" id="3.30.70.260">
    <property type="match status" value="1"/>
</dbReference>
<feature type="domain" description="ACT" evidence="7">
    <location>
        <begin position="465"/>
        <end position="539"/>
    </location>
</feature>
<dbReference type="UniPathway" id="UPA00135">
    <property type="reaction ID" value="UER00196"/>
</dbReference>
<dbReference type="InterPro" id="IPR006140">
    <property type="entry name" value="D-isomer_DH_NAD-bd"/>
</dbReference>
<dbReference type="SUPFAM" id="SSF143548">
    <property type="entry name" value="Serine metabolism enzymes domain"/>
    <property type="match status" value="1"/>
</dbReference>
<dbReference type="PROSITE" id="PS00670">
    <property type="entry name" value="D_2_HYDROXYACID_DH_2"/>
    <property type="match status" value="1"/>
</dbReference>
<dbReference type="InterPro" id="IPR029009">
    <property type="entry name" value="ASB_dom_sf"/>
</dbReference>
<evidence type="ECO:0000256" key="3">
    <source>
        <dbReference type="ARBA" id="ARBA00013143"/>
    </source>
</evidence>
<dbReference type="InterPro" id="IPR029752">
    <property type="entry name" value="D-isomer_DH_CS1"/>
</dbReference>
<organism evidence="8">
    <name type="scientific">freshwater metagenome</name>
    <dbReference type="NCBI Taxonomy" id="449393"/>
    <lineage>
        <taxon>unclassified sequences</taxon>
        <taxon>metagenomes</taxon>
        <taxon>ecological metagenomes</taxon>
    </lineage>
</organism>
<dbReference type="NCBIfam" id="TIGR01327">
    <property type="entry name" value="PGDH"/>
    <property type="match status" value="1"/>
</dbReference>
<dbReference type="InterPro" id="IPR045626">
    <property type="entry name" value="PGDH_ASB_dom"/>
</dbReference>
<dbReference type="Pfam" id="PF19304">
    <property type="entry name" value="PGDH_inter"/>
    <property type="match status" value="1"/>
</dbReference>